<dbReference type="EMBL" id="CP129118">
    <property type="protein sequence ID" value="WOV86832.1"/>
    <property type="molecule type" value="Genomic_DNA"/>
</dbReference>
<dbReference type="InterPro" id="IPR010994">
    <property type="entry name" value="RuvA_2-like"/>
</dbReference>
<dbReference type="SUPFAM" id="SSF56281">
    <property type="entry name" value="Metallo-hydrolase/oxidoreductase"/>
    <property type="match status" value="1"/>
</dbReference>
<organism evidence="3 4">
    <name type="scientific">Sporosarcina oncorhynchi</name>
    <dbReference type="NCBI Taxonomy" id="3056444"/>
    <lineage>
        <taxon>Bacteria</taxon>
        <taxon>Bacillati</taxon>
        <taxon>Bacillota</taxon>
        <taxon>Bacilli</taxon>
        <taxon>Bacillales</taxon>
        <taxon>Caryophanaceae</taxon>
        <taxon>Sporosarcina</taxon>
    </lineage>
</organism>
<feature type="signal peptide" evidence="1">
    <location>
        <begin position="1"/>
        <end position="21"/>
    </location>
</feature>
<dbReference type="SUPFAM" id="SSF47781">
    <property type="entry name" value="RuvA domain 2-like"/>
    <property type="match status" value="1"/>
</dbReference>
<evidence type="ECO:0000313" key="3">
    <source>
        <dbReference type="EMBL" id="WOV86832.1"/>
    </source>
</evidence>
<dbReference type="PANTHER" id="PTHR30619:SF7">
    <property type="entry name" value="BETA-LACTAMASE DOMAIN PROTEIN"/>
    <property type="match status" value="1"/>
</dbReference>
<dbReference type="InterPro" id="IPR052159">
    <property type="entry name" value="Competence_DNA_uptake"/>
</dbReference>
<dbReference type="CDD" id="cd07731">
    <property type="entry name" value="ComA-like_MBL-fold"/>
    <property type="match status" value="1"/>
</dbReference>
<keyword evidence="1" id="KW-0732">Signal</keyword>
<feature type="domain" description="Metallo-beta-lactamase" evidence="2">
    <location>
        <begin position="95"/>
        <end position="290"/>
    </location>
</feature>
<dbReference type="InterPro" id="IPR001279">
    <property type="entry name" value="Metallo-B-lactamas"/>
</dbReference>
<dbReference type="RefSeq" id="WP_317966351.1">
    <property type="nucleotide sequence ID" value="NZ_CP129118.1"/>
</dbReference>
<dbReference type="Proteomes" id="UP001303902">
    <property type="component" value="Chromosome"/>
</dbReference>
<dbReference type="Gene3D" id="3.60.15.10">
    <property type="entry name" value="Ribonuclease Z/Hydroxyacylglutathione hydrolase-like"/>
    <property type="match status" value="1"/>
</dbReference>
<dbReference type="Gene3D" id="1.10.150.320">
    <property type="entry name" value="Photosystem II 12 kDa extrinsic protein"/>
    <property type="match status" value="1"/>
</dbReference>
<dbReference type="SMART" id="SM00849">
    <property type="entry name" value="Lactamase_B"/>
    <property type="match status" value="1"/>
</dbReference>
<evidence type="ECO:0000313" key="4">
    <source>
        <dbReference type="Proteomes" id="UP001303902"/>
    </source>
</evidence>
<dbReference type="Pfam" id="PF00753">
    <property type="entry name" value="Lactamase_B"/>
    <property type="match status" value="1"/>
</dbReference>
<dbReference type="PANTHER" id="PTHR30619">
    <property type="entry name" value="DNA INTERNALIZATION/COMPETENCE PROTEIN COMEC/REC2"/>
    <property type="match status" value="1"/>
</dbReference>
<dbReference type="InterPro" id="IPR035681">
    <property type="entry name" value="ComA-like_MBL"/>
</dbReference>
<keyword evidence="4" id="KW-1185">Reference proteome</keyword>
<name>A0ABZ0L5A5_9BACL</name>
<dbReference type="PROSITE" id="PS51257">
    <property type="entry name" value="PROKAR_LIPOPROTEIN"/>
    <property type="match status" value="1"/>
</dbReference>
<dbReference type="InterPro" id="IPR036866">
    <property type="entry name" value="RibonucZ/Hydroxyglut_hydro"/>
</dbReference>
<reference evidence="3 4" key="1">
    <citation type="submission" date="2023-06" db="EMBL/GenBank/DDBJ databases">
        <title>Sporosarcina sp. nov., isolated from Korean tranditional fermented seafood 'Jeotgal'.</title>
        <authorList>
            <person name="Yang A.I."/>
            <person name="Shin N.-R."/>
        </authorList>
    </citation>
    <scope>NUCLEOTIDE SEQUENCE [LARGE SCALE GENOMIC DNA]</scope>
    <source>
        <strain evidence="3 4">T2O-4</strain>
    </source>
</reference>
<dbReference type="Pfam" id="PF12836">
    <property type="entry name" value="HHH_3"/>
    <property type="match status" value="1"/>
</dbReference>
<sequence>MKIKFFSILFSLLVLVGCSSAAPNSFTDDTDSGSAEQDVVELDDTLDTVINREENEIETETTTTEVANTEDISAETQLVNPQLERMKVHYIDVGQADATLLEFSQGDEDFHILIDAGNWNTTDVVTYLKQHNITHIDILMGTHPHADHIGQIDKIIETLVVDEVWLAGETATSQIFSRMLDAIETNDVGYYEPRTGDVFDVGPLVIEILNPTELTGDVHSSSLSMKMTYGDVAFIFTGDAEVDVERAILNKGFDVHANFLKLGHHGSKTSTSQEFLNAVDPEVAIISAGIDSQYGHPHAEVVERVQSKGIDVYATATQGTIVVSTNGQTYDIETFKTTKAPVVAPNKSSATTVQKPVTEKEPAPSNCVDINIATYEQLQQIKHIGPVRAQDLIALRPFNNVNDLNRIKGIGPSRIADIIAQGLACTGG</sequence>
<feature type="chain" id="PRO_5045859708" evidence="1">
    <location>
        <begin position="22"/>
        <end position="428"/>
    </location>
</feature>
<evidence type="ECO:0000256" key="1">
    <source>
        <dbReference type="SAM" id="SignalP"/>
    </source>
</evidence>
<proteinExistence type="predicted"/>
<protein>
    <submittedName>
        <fullName evidence="3">MBL fold metallo-hydrolase</fullName>
    </submittedName>
</protein>
<accession>A0ABZ0L5A5</accession>
<evidence type="ECO:0000259" key="2">
    <source>
        <dbReference type="SMART" id="SM00849"/>
    </source>
</evidence>
<gene>
    <name evidence="3" type="ORF">QWT69_13270</name>
</gene>